<dbReference type="FunFam" id="1.10.45.10:FF:000001">
    <property type="entry name" value="D-lactate dehydrogenase mitochondrial"/>
    <property type="match status" value="1"/>
</dbReference>
<protein>
    <submittedName>
        <fullName evidence="10">Alkyldihydroxyacetonephosphate synthase</fullName>
        <ecNumber evidence="10">2.5.1.26</ecNumber>
    </submittedName>
</protein>
<dbReference type="GO" id="GO:0008610">
    <property type="term" value="P:lipid biosynthetic process"/>
    <property type="evidence" value="ECO:0007669"/>
    <property type="project" value="InterPro"/>
</dbReference>
<evidence type="ECO:0000256" key="3">
    <source>
        <dbReference type="ARBA" id="ARBA00022630"/>
    </source>
</evidence>
<feature type="domain" description="FAD-binding PCMH-type" evidence="9">
    <location>
        <begin position="43"/>
        <end position="222"/>
    </location>
</feature>
<dbReference type="SUPFAM" id="SSF55103">
    <property type="entry name" value="FAD-linked oxidases, C-terminal domain"/>
    <property type="match status" value="1"/>
</dbReference>
<dbReference type="GO" id="GO:0008609">
    <property type="term" value="F:alkylglycerone-phosphate synthase activity"/>
    <property type="evidence" value="ECO:0007669"/>
    <property type="project" value="UniProtKB-EC"/>
</dbReference>
<feature type="active site" description="Proton donor/acceptor" evidence="5">
    <location>
        <position position="381"/>
    </location>
</feature>
<dbReference type="AlphaFoldDB" id="A0A7W9AJB3"/>
<feature type="binding site" evidence="6">
    <location>
        <position position="325"/>
    </location>
    <ligand>
        <name>substrate</name>
    </ligand>
</feature>
<evidence type="ECO:0000313" key="11">
    <source>
        <dbReference type="Proteomes" id="UP000549617"/>
    </source>
</evidence>
<dbReference type="PROSITE" id="PS51387">
    <property type="entry name" value="FAD_PCMH"/>
    <property type="match status" value="1"/>
</dbReference>
<dbReference type="Gene3D" id="3.30.465.10">
    <property type="match status" value="1"/>
</dbReference>
<evidence type="ECO:0000313" key="10">
    <source>
        <dbReference type="EMBL" id="MBB5686608.1"/>
    </source>
</evidence>
<organism evidence="10 11">
    <name type="scientific">Sphingobium boeckii</name>
    <dbReference type="NCBI Taxonomy" id="1082345"/>
    <lineage>
        <taxon>Bacteria</taxon>
        <taxon>Pseudomonadati</taxon>
        <taxon>Pseudomonadota</taxon>
        <taxon>Alphaproteobacteria</taxon>
        <taxon>Sphingomonadales</taxon>
        <taxon>Sphingomonadaceae</taxon>
        <taxon>Sphingobium</taxon>
    </lineage>
</organism>
<dbReference type="RefSeq" id="WP_184019193.1">
    <property type="nucleotide sequence ID" value="NZ_JACIJC010000004.1"/>
</dbReference>
<dbReference type="InterPro" id="IPR036318">
    <property type="entry name" value="FAD-bd_PCMH-like_sf"/>
</dbReference>
<feature type="binding site" evidence="7">
    <location>
        <begin position="206"/>
        <end position="212"/>
    </location>
    <ligand>
        <name>FAD</name>
        <dbReference type="ChEBI" id="CHEBI:57692"/>
    </ligand>
</feature>
<evidence type="ECO:0000256" key="5">
    <source>
        <dbReference type="PIRSR" id="PIRSR625650-1"/>
    </source>
</evidence>
<comment type="similarity">
    <text evidence="2">Belongs to the FAD-binding oxidoreductase/transferase type 4 family.</text>
</comment>
<evidence type="ECO:0000259" key="9">
    <source>
        <dbReference type="PROSITE" id="PS51387"/>
    </source>
</evidence>
<evidence type="ECO:0000256" key="7">
    <source>
        <dbReference type="PIRSR" id="PIRSR625650-3"/>
    </source>
</evidence>
<sequence>MTRFGEMLAAAIGAEQVASDAAALNARRFDQWAVKHLRDWRGEAVPGPGWVVQPCSVEDVRRIVLLANEHRVPLIPFGLGSGVCGGIEPTPESILLDMSAMKSVRFIDDRNLLASFDAGLNGLEAEEAVAALGLTIGHWPQSIGISSVGGWVATRASGQFSTAYGNVEDIIHSIEAVLPNGEIVTLGKAVRAAAGPDLRHLLMGAEGTMGVITGVTFSIRAKPEYRGYSIFYAPDMEAGFEAQRRIIRADWRPPVMRQYDGREVRRLFRDHERDGQAMLLMVHEGPQARVEAEIAAMAALTGLEPGDPKAAQDWIERRNHVPTWRDMFERGYIADTVEISGTWSQIGAIYADAIAALNAVPGVVNASAHSSHVYRSGINLYFSFAATFEDKAKMEPAYFACWHAIMEATAKHGGGVAHHHGAGRLRKPYLQHDLGANGVALLRTIKAALDPHGIMNPGNLIPDA</sequence>
<comment type="caution">
    <text evidence="10">The sequence shown here is derived from an EMBL/GenBank/DDBJ whole genome shotgun (WGS) entry which is preliminary data.</text>
</comment>
<dbReference type="Proteomes" id="UP000549617">
    <property type="component" value="Unassembled WGS sequence"/>
</dbReference>
<feature type="binding site" evidence="7">
    <location>
        <begin position="154"/>
        <end position="157"/>
    </location>
    <ligand>
        <name>FAD</name>
        <dbReference type="ChEBI" id="CHEBI:57692"/>
    </ligand>
</feature>
<accession>A0A7W9AJB3</accession>
<evidence type="ECO:0000256" key="6">
    <source>
        <dbReference type="PIRSR" id="PIRSR625650-2"/>
    </source>
</evidence>
<dbReference type="InterPro" id="IPR016171">
    <property type="entry name" value="Vanillyl_alc_oxidase_C-sub2"/>
</dbReference>
<dbReference type="InterPro" id="IPR006094">
    <property type="entry name" value="Oxid_FAD_bind_N"/>
</dbReference>
<reference evidence="10 11" key="1">
    <citation type="submission" date="2020-08" db="EMBL/GenBank/DDBJ databases">
        <title>Genomic Encyclopedia of Type Strains, Phase IV (KMG-IV): sequencing the most valuable type-strain genomes for metagenomic binning, comparative biology and taxonomic classification.</title>
        <authorList>
            <person name="Goeker M."/>
        </authorList>
    </citation>
    <scope>NUCLEOTIDE SEQUENCE [LARGE SCALE GENOMIC DNA]</scope>
    <source>
        <strain evidence="10 11">DSM 25079</strain>
    </source>
</reference>
<name>A0A7W9AJB3_9SPHN</name>
<dbReference type="EC" id="2.5.1.26" evidence="10"/>
<dbReference type="Pfam" id="PF01565">
    <property type="entry name" value="FAD_binding_4"/>
    <property type="match status" value="1"/>
</dbReference>
<dbReference type="InterPro" id="IPR016169">
    <property type="entry name" value="FAD-bd_PCMH_sub2"/>
</dbReference>
<dbReference type="InterPro" id="IPR016164">
    <property type="entry name" value="FAD-linked_Oxase-like_C"/>
</dbReference>
<evidence type="ECO:0000256" key="1">
    <source>
        <dbReference type="ARBA" id="ARBA00001974"/>
    </source>
</evidence>
<dbReference type="GO" id="GO:0071949">
    <property type="term" value="F:FAD binding"/>
    <property type="evidence" value="ECO:0007669"/>
    <property type="project" value="InterPro"/>
</dbReference>
<dbReference type="Gene3D" id="3.40.462.40">
    <property type="entry name" value="FAD-linked oxidase, cap domain/gating helix"/>
    <property type="match status" value="1"/>
</dbReference>
<keyword evidence="4 7" id="KW-0274">FAD</keyword>
<dbReference type="SUPFAM" id="SSF56176">
    <property type="entry name" value="FAD-binding/transporter-associated domain-like"/>
    <property type="match status" value="1"/>
</dbReference>
<gene>
    <name evidence="10" type="ORF">FHS49_002632</name>
</gene>
<comment type="cofactor">
    <cofactor evidence="1 7">
        <name>FAD</name>
        <dbReference type="ChEBI" id="CHEBI:57692"/>
    </cofactor>
</comment>
<evidence type="ECO:0000256" key="2">
    <source>
        <dbReference type="ARBA" id="ARBA00008000"/>
    </source>
</evidence>
<keyword evidence="11" id="KW-1185">Reference proteome</keyword>
<dbReference type="InterPro" id="IPR025650">
    <property type="entry name" value="Alkyl-DHAP_Synthase"/>
</dbReference>
<keyword evidence="3" id="KW-0285">Flavoprotein</keyword>
<dbReference type="InterPro" id="IPR004113">
    <property type="entry name" value="FAD-bd_oxidored_4_C"/>
</dbReference>
<feature type="site" description="Important for enzyme activity" evidence="8">
    <location>
        <position position="257"/>
    </location>
</feature>
<keyword evidence="10" id="KW-0808">Transferase</keyword>
<evidence type="ECO:0000256" key="8">
    <source>
        <dbReference type="PIRSR" id="PIRSR625650-4"/>
    </source>
</evidence>
<dbReference type="EMBL" id="JACIJC010000004">
    <property type="protein sequence ID" value="MBB5686608.1"/>
    <property type="molecule type" value="Genomic_DNA"/>
</dbReference>
<dbReference type="Pfam" id="PF02913">
    <property type="entry name" value="FAD-oxidase_C"/>
    <property type="match status" value="1"/>
</dbReference>
<evidence type="ECO:0000256" key="4">
    <source>
        <dbReference type="ARBA" id="ARBA00022827"/>
    </source>
</evidence>
<dbReference type="PANTHER" id="PTHR46568:SF1">
    <property type="entry name" value="ALKYLDIHYDROXYACETONEPHOSPHATE SYNTHASE, PEROXISOMAL"/>
    <property type="match status" value="1"/>
</dbReference>
<dbReference type="Gene3D" id="1.10.45.10">
    <property type="entry name" value="Vanillyl-alcohol Oxidase, Chain A, domain 4"/>
    <property type="match status" value="1"/>
</dbReference>
<proteinExistence type="inferred from homology"/>
<dbReference type="InterPro" id="IPR016166">
    <property type="entry name" value="FAD-bd_PCMH"/>
</dbReference>
<dbReference type="PANTHER" id="PTHR46568">
    <property type="entry name" value="ALKYLDIHYDROXYACETONEPHOSPHATE SYNTHASE, PEROXISOMAL"/>
    <property type="match status" value="1"/>
</dbReference>